<evidence type="ECO:0000313" key="3">
    <source>
        <dbReference type="Proteomes" id="UP001476583"/>
    </source>
</evidence>
<organism evidence="2 3">
    <name type="scientific">Ectopseudomonas mendocina</name>
    <name type="common">Pseudomonas mendocina</name>
    <dbReference type="NCBI Taxonomy" id="300"/>
    <lineage>
        <taxon>Bacteria</taxon>
        <taxon>Pseudomonadati</taxon>
        <taxon>Pseudomonadota</taxon>
        <taxon>Gammaproteobacteria</taxon>
        <taxon>Pseudomonadales</taxon>
        <taxon>Pseudomonadaceae</taxon>
        <taxon>Ectopseudomonas</taxon>
    </lineage>
</organism>
<feature type="transmembrane region" description="Helical" evidence="1">
    <location>
        <begin position="78"/>
        <end position="99"/>
    </location>
</feature>
<name>A0ABZ2RJI4_ECTME</name>
<protein>
    <recommendedName>
        <fullName evidence="4">DUF2975 domain-containing protein</fullName>
    </recommendedName>
</protein>
<sequence length="189" mass="20815">MLPLADQRPHKLYLLGMGCMVLAWFMACAEIGVNTHLWVSGLSEQGYRQAWSDEMPGLLSEAYAMSSGSRLLLMLLDYAPVLISVLGLILTGLFFRRLAKGELWTRRNASTLVYIGLLSILELLLQPVLSTLEGLVLSMNLPEGERVLSVSVGFSSEAAYTLVKAIFLCSFGLIMGEARKLDEEVKSII</sequence>
<feature type="transmembrane region" description="Helical" evidence="1">
    <location>
        <begin position="111"/>
        <end position="129"/>
    </location>
</feature>
<keyword evidence="1" id="KW-0812">Transmembrane</keyword>
<keyword evidence="1" id="KW-0472">Membrane</keyword>
<dbReference type="EMBL" id="CP148074">
    <property type="protein sequence ID" value="WXL27152.1"/>
    <property type="molecule type" value="Genomic_DNA"/>
</dbReference>
<keyword evidence="1" id="KW-1133">Transmembrane helix</keyword>
<feature type="transmembrane region" description="Helical" evidence="1">
    <location>
        <begin position="158"/>
        <end position="176"/>
    </location>
</feature>
<evidence type="ECO:0000256" key="1">
    <source>
        <dbReference type="SAM" id="Phobius"/>
    </source>
</evidence>
<accession>A0ABZ2RJI4</accession>
<gene>
    <name evidence="2" type="ORF">WG219_06790</name>
</gene>
<dbReference type="Proteomes" id="UP001476583">
    <property type="component" value="Chromosome"/>
</dbReference>
<keyword evidence="3" id="KW-1185">Reference proteome</keyword>
<feature type="transmembrane region" description="Helical" evidence="1">
    <location>
        <begin position="12"/>
        <end position="33"/>
    </location>
</feature>
<reference evidence="2 3" key="1">
    <citation type="submission" date="2024-03" db="EMBL/GenBank/DDBJ databases">
        <title>Complete genome of BD2.</title>
        <authorList>
            <person name="Cao G."/>
        </authorList>
    </citation>
    <scope>NUCLEOTIDE SEQUENCE [LARGE SCALE GENOMIC DNA]</scope>
    <source>
        <strain evidence="2 3">BD2</strain>
    </source>
</reference>
<evidence type="ECO:0000313" key="2">
    <source>
        <dbReference type="EMBL" id="WXL27152.1"/>
    </source>
</evidence>
<proteinExistence type="predicted"/>
<evidence type="ECO:0008006" key="4">
    <source>
        <dbReference type="Google" id="ProtNLM"/>
    </source>
</evidence>